<organism evidence="1 2">
    <name type="scientific">Vibrio cholerae</name>
    <dbReference type="NCBI Taxonomy" id="666"/>
    <lineage>
        <taxon>Bacteria</taxon>
        <taxon>Pseudomonadati</taxon>
        <taxon>Pseudomonadota</taxon>
        <taxon>Gammaproteobacteria</taxon>
        <taxon>Vibrionales</taxon>
        <taxon>Vibrionaceae</taxon>
        <taxon>Vibrio</taxon>
    </lineage>
</organism>
<name>A0A655Q341_VIBCL</name>
<accession>A0A655Q341</accession>
<protein>
    <submittedName>
        <fullName evidence="1">Uncharacterized protein</fullName>
    </submittedName>
</protein>
<proteinExistence type="predicted"/>
<dbReference type="EMBL" id="CWOW01000006">
    <property type="protein sequence ID" value="CSA41070.1"/>
    <property type="molecule type" value="Genomic_DNA"/>
</dbReference>
<dbReference type="Proteomes" id="UP000044806">
    <property type="component" value="Unassembled WGS sequence"/>
</dbReference>
<gene>
    <name evidence="1" type="ORF">ERS013165_01524</name>
</gene>
<evidence type="ECO:0000313" key="2">
    <source>
        <dbReference type="Proteomes" id="UP000044806"/>
    </source>
</evidence>
<evidence type="ECO:0000313" key="1">
    <source>
        <dbReference type="EMBL" id="CSA41070.1"/>
    </source>
</evidence>
<dbReference type="AlphaFoldDB" id="A0A655Q341"/>
<sequence>MVNHVHLSTSFLDTQSDHVTQVIRRNQNVTTRDRLADLFDIVDGWQFSWAINVDDLFVGLEHFIHYGWCRGDEVEIVFAL</sequence>
<reference evidence="1 2" key="1">
    <citation type="submission" date="2015-07" db="EMBL/GenBank/DDBJ databases">
        <authorList>
            <consortium name="Pathogen Informatics"/>
        </authorList>
    </citation>
    <scope>NUCLEOTIDE SEQUENCE [LARGE SCALE GENOMIC DNA]</scope>
    <source>
        <strain evidence="1 2">A51</strain>
    </source>
</reference>